<evidence type="ECO:0000313" key="2">
    <source>
        <dbReference type="Proteomes" id="UP001197247"/>
    </source>
</evidence>
<comment type="caution">
    <text evidence="1">The sequence shown here is derived from an EMBL/GenBank/DDBJ whole genome shotgun (WGS) entry which is preliminary data.</text>
</comment>
<organism evidence="1 2">
    <name type="scientific">Kineosporia corallincola</name>
    <dbReference type="NCBI Taxonomy" id="2835133"/>
    <lineage>
        <taxon>Bacteria</taxon>
        <taxon>Bacillati</taxon>
        <taxon>Actinomycetota</taxon>
        <taxon>Actinomycetes</taxon>
        <taxon>Kineosporiales</taxon>
        <taxon>Kineosporiaceae</taxon>
        <taxon>Kineosporia</taxon>
    </lineage>
</organism>
<keyword evidence="2" id="KW-1185">Reference proteome</keyword>
<gene>
    <name evidence="1" type="ORF">KIH74_22990</name>
</gene>
<dbReference type="Proteomes" id="UP001197247">
    <property type="component" value="Unassembled WGS sequence"/>
</dbReference>
<evidence type="ECO:0000313" key="1">
    <source>
        <dbReference type="EMBL" id="MBT0771826.1"/>
    </source>
</evidence>
<name>A0ABS5TL51_9ACTN</name>
<sequence>MAEGTGLPPALITYWTKGEGAGKIGWGKDGDFESCKREIQQAITEDGKKPLAPNVINGLCSTLHLIATGSRPGKH</sequence>
<proteinExistence type="predicted"/>
<reference evidence="1 2" key="1">
    <citation type="submission" date="2021-05" db="EMBL/GenBank/DDBJ databases">
        <title>Kineosporia and Streptomyces sp. nov. two new marine actinobacteria isolated from Coral.</title>
        <authorList>
            <person name="Buangrab K."/>
            <person name="Sutthacheep M."/>
            <person name="Yeemin T."/>
            <person name="Harunari E."/>
            <person name="Igarashi Y."/>
            <person name="Kanchanasin P."/>
            <person name="Tanasupawat S."/>
            <person name="Phongsopitanun W."/>
        </authorList>
    </citation>
    <scope>NUCLEOTIDE SEQUENCE [LARGE SCALE GENOMIC DNA]</scope>
    <source>
        <strain evidence="1 2">J2-2</strain>
    </source>
</reference>
<dbReference type="EMBL" id="JAHBAY010000010">
    <property type="protein sequence ID" value="MBT0771826.1"/>
    <property type="molecule type" value="Genomic_DNA"/>
</dbReference>
<protein>
    <submittedName>
        <fullName evidence="1">Uncharacterized protein</fullName>
    </submittedName>
</protein>
<dbReference type="RefSeq" id="WP_214158196.1">
    <property type="nucleotide sequence ID" value="NZ_JAHBAY010000010.1"/>
</dbReference>
<accession>A0ABS5TL51</accession>